<evidence type="ECO:0000256" key="3">
    <source>
        <dbReference type="ARBA" id="ARBA00022723"/>
    </source>
</evidence>
<keyword evidence="4" id="KW-0408">Iron</keyword>
<evidence type="ECO:0000256" key="1">
    <source>
        <dbReference type="ARBA" id="ARBA00001966"/>
    </source>
</evidence>
<reference evidence="6" key="1">
    <citation type="submission" date="2018-05" db="EMBL/GenBank/DDBJ databases">
        <authorList>
            <person name="Lanie J.A."/>
            <person name="Ng W.-L."/>
            <person name="Kazmierczak K.M."/>
            <person name="Andrzejewski T.M."/>
            <person name="Davidsen T.M."/>
            <person name="Wayne K.J."/>
            <person name="Tettelin H."/>
            <person name="Glass J.I."/>
            <person name="Rusch D."/>
            <person name="Podicherti R."/>
            <person name="Tsui H.-C.T."/>
            <person name="Winkler M.E."/>
        </authorList>
    </citation>
    <scope>NUCLEOTIDE SEQUENCE</scope>
</reference>
<keyword evidence="5" id="KW-0411">Iron-sulfur</keyword>
<accession>A0A382N9R0</accession>
<dbReference type="GO" id="GO:0051536">
    <property type="term" value="F:iron-sulfur cluster binding"/>
    <property type="evidence" value="ECO:0007669"/>
    <property type="project" value="UniProtKB-KW"/>
</dbReference>
<organism evidence="6">
    <name type="scientific">marine metagenome</name>
    <dbReference type="NCBI Taxonomy" id="408172"/>
    <lineage>
        <taxon>unclassified sequences</taxon>
        <taxon>metagenomes</taxon>
        <taxon>ecological metagenomes</taxon>
    </lineage>
</organism>
<dbReference type="PANTHER" id="PTHR43409:SF7">
    <property type="entry name" value="BLL1977 PROTEIN"/>
    <property type="match status" value="1"/>
</dbReference>
<evidence type="ECO:0000256" key="2">
    <source>
        <dbReference type="ARBA" id="ARBA00022691"/>
    </source>
</evidence>
<dbReference type="EMBL" id="UINC01098174">
    <property type="protein sequence ID" value="SVC56492.1"/>
    <property type="molecule type" value="Genomic_DNA"/>
</dbReference>
<gene>
    <name evidence="6" type="ORF">METZ01_LOCUS309346</name>
</gene>
<dbReference type="SUPFAM" id="SSF102114">
    <property type="entry name" value="Radical SAM enzymes"/>
    <property type="match status" value="1"/>
</dbReference>
<proteinExistence type="predicted"/>
<dbReference type="InterPro" id="IPR058240">
    <property type="entry name" value="rSAM_sf"/>
</dbReference>
<evidence type="ECO:0000256" key="5">
    <source>
        <dbReference type="ARBA" id="ARBA00023014"/>
    </source>
</evidence>
<evidence type="ECO:0000313" key="6">
    <source>
        <dbReference type="EMBL" id="SVC56492.1"/>
    </source>
</evidence>
<keyword evidence="2" id="KW-0949">S-adenosyl-L-methionine</keyword>
<dbReference type="InterPro" id="IPR051198">
    <property type="entry name" value="BchE-like"/>
</dbReference>
<feature type="non-terminal residue" evidence="6">
    <location>
        <position position="1"/>
    </location>
</feature>
<evidence type="ECO:0008006" key="7">
    <source>
        <dbReference type="Google" id="ProtNLM"/>
    </source>
</evidence>
<name>A0A382N9R0_9ZZZZ</name>
<comment type="cofactor">
    <cofactor evidence="1">
        <name>[4Fe-4S] cluster</name>
        <dbReference type="ChEBI" id="CHEBI:49883"/>
    </cofactor>
</comment>
<evidence type="ECO:0000256" key="4">
    <source>
        <dbReference type="ARBA" id="ARBA00023004"/>
    </source>
</evidence>
<dbReference type="GO" id="GO:0005829">
    <property type="term" value="C:cytosol"/>
    <property type="evidence" value="ECO:0007669"/>
    <property type="project" value="TreeGrafter"/>
</dbReference>
<dbReference type="GO" id="GO:0046872">
    <property type="term" value="F:metal ion binding"/>
    <property type="evidence" value="ECO:0007669"/>
    <property type="project" value="UniProtKB-KW"/>
</dbReference>
<dbReference type="Gene3D" id="3.30.750.200">
    <property type="match status" value="1"/>
</dbReference>
<dbReference type="PANTHER" id="PTHR43409">
    <property type="entry name" value="ANAEROBIC MAGNESIUM-PROTOPORPHYRIN IX MONOMETHYL ESTER CYCLASE-RELATED"/>
    <property type="match status" value="1"/>
</dbReference>
<protein>
    <recommendedName>
        <fullName evidence="7">Elp3/MiaA/NifB-like radical SAM core domain-containing protein</fullName>
    </recommendedName>
</protein>
<dbReference type="AlphaFoldDB" id="A0A382N9R0"/>
<keyword evidence="3" id="KW-0479">Metal-binding</keyword>
<sequence length="359" mass="40757">KEIMYLKNKYNAKKLCAMDNIIDHRYLKTVLPKVRDLNLDIEFSYEVKSNLTPADIRVLAASGIRELEAGIESLSTPSLKRMKKGVTALQNIQTLRLARQHGLSVTWRQLSGFPGEQWVDYSHLPKLIPNLFHLQAPCRDTAIEIETHRYSPLYLAAMDQTPRSIQPNPVYGQLYDLNDDALNNLAYKFYSTPSTGQITVSQNLNEFVNPLLKFWQKRDDEGADLAIFYSNSGALVIDTRTALTKIYQLATEHATLMLYCDSIRGLSSIEPYSTTRESNVRHRSIEKNLWDRALKQLSKSSFPITLIADSKDKQCNSHRLEKLIGFGLIAREGQRVLSLAIEREDGILKSCLANLGQSH</sequence>